<dbReference type="Proteomes" id="UP000281118">
    <property type="component" value="Unassembled WGS sequence"/>
</dbReference>
<evidence type="ECO:0000313" key="1">
    <source>
        <dbReference type="EMBL" id="RUR70739.1"/>
    </source>
</evidence>
<proteinExistence type="predicted"/>
<accession>A0A433MSH4</accession>
<dbReference type="InterPro" id="IPR011463">
    <property type="entry name" value="DUF1569"/>
</dbReference>
<dbReference type="AlphaFoldDB" id="A0A433MSH4"/>
<gene>
    <name evidence="1" type="ORF">EJP67_27135</name>
</gene>
<reference evidence="1 2" key="1">
    <citation type="submission" date="2018-12" db="EMBL/GenBank/DDBJ databases">
        <title>The genome sequences of Variovorax guangxiensis DSM 27352.</title>
        <authorList>
            <person name="Gao J."/>
            <person name="Sun J."/>
        </authorList>
    </citation>
    <scope>NUCLEOTIDE SEQUENCE [LARGE SCALE GENOMIC DNA]</scope>
    <source>
        <strain evidence="1 2">DSM 27352</strain>
    </source>
</reference>
<protein>
    <submittedName>
        <fullName evidence="1">DUF1569 domain-containing protein</fullName>
    </submittedName>
</protein>
<name>A0A433MSH4_9BURK</name>
<dbReference type="RefSeq" id="WP_126024846.1">
    <property type="nucleotide sequence ID" value="NZ_RXFT01000015.1"/>
</dbReference>
<comment type="caution">
    <text evidence="1">The sequence shown here is derived from an EMBL/GenBank/DDBJ whole genome shotgun (WGS) entry which is preliminary data.</text>
</comment>
<dbReference type="EMBL" id="RXFT01000015">
    <property type="protein sequence ID" value="RUR70739.1"/>
    <property type="molecule type" value="Genomic_DNA"/>
</dbReference>
<dbReference type="PROSITE" id="PS51318">
    <property type="entry name" value="TAT"/>
    <property type="match status" value="1"/>
</dbReference>
<evidence type="ECO:0000313" key="2">
    <source>
        <dbReference type="Proteomes" id="UP000281118"/>
    </source>
</evidence>
<organism evidence="1 2">
    <name type="scientific">Variovorax guangxiensis</name>
    <dbReference type="NCBI Taxonomy" id="1775474"/>
    <lineage>
        <taxon>Bacteria</taxon>
        <taxon>Pseudomonadati</taxon>
        <taxon>Pseudomonadota</taxon>
        <taxon>Betaproteobacteria</taxon>
        <taxon>Burkholderiales</taxon>
        <taxon>Comamonadaceae</taxon>
        <taxon>Variovorax</taxon>
    </lineage>
</organism>
<dbReference type="OrthoDB" id="336237at2"/>
<dbReference type="Pfam" id="PF07606">
    <property type="entry name" value="DUF1569"/>
    <property type="match status" value="1"/>
</dbReference>
<dbReference type="InterPro" id="IPR006311">
    <property type="entry name" value="TAT_signal"/>
</dbReference>
<sequence>MNTDNKDDNRASRTRRTLLTGGVLLAGAAATGAGYVLTHSDQPIAMDDFSDLPRAMRTLERLRTTPLRTRSGWDLAQVLHHSAQSVEYSLDGFPQLKPAWFRASLGSMAFAVFSARGRMSHGLEEPIPGAPAIASSQPLDAAVEHLMSALGRFERHGNALAPHFAYGVLSKSEYTRAHLMHLANHWELVDAG</sequence>